<dbReference type="Gene3D" id="3.40.390.10">
    <property type="entry name" value="Collagenase (Catalytic Domain)"/>
    <property type="match status" value="1"/>
</dbReference>
<dbReference type="InterPro" id="IPR024653">
    <property type="entry name" value="Peptidase_M10/M27/M57"/>
</dbReference>
<keyword evidence="2" id="KW-0645">Protease</keyword>
<dbReference type="OrthoDB" id="785995at2"/>
<protein>
    <submittedName>
        <fullName evidence="2">Protease</fullName>
    </submittedName>
</protein>
<dbReference type="GO" id="GO:0008237">
    <property type="term" value="F:metallopeptidase activity"/>
    <property type="evidence" value="ECO:0007669"/>
    <property type="project" value="InterPro"/>
</dbReference>
<dbReference type="PROSITE" id="PS51257">
    <property type="entry name" value="PROKAR_LIPOPROTEIN"/>
    <property type="match status" value="1"/>
</dbReference>
<evidence type="ECO:0000256" key="1">
    <source>
        <dbReference type="SAM" id="SignalP"/>
    </source>
</evidence>
<gene>
    <name evidence="2" type="ORF">EZ456_16940</name>
</gene>
<comment type="caution">
    <text evidence="2">The sequence shown here is derived from an EMBL/GenBank/DDBJ whole genome shotgun (WGS) entry which is preliminary data.</text>
</comment>
<dbReference type="InterPro" id="IPR024079">
    <property type="entry name" value="MetalloPept_cat_dom_sf"/>
</dbReference>
<dbReference type="Proteomes" id="UP000293925">
    <property type="component" value="Unassembled WGS sequence"/>
</dbReference>
<name>A0A4R0PXZ4_9SPHI</name>
<keyword evidence="3" id="KW-1185">Reference proteome</keyword>
<keyword evidence="1" id="KW-0732">Signal</keyword>
<proteinExistence type="predicted"/>
<dbReference type="SUPFAM" id="SSF55486">
    <property type="entry name" value="Metalloproteases ('zincins'), catalytic domain"/>
    <property type="match status" value="1"/>
</dbReference>
<dbReference type="GO" id="GO:0006508">
    <property type="term" value="P:proteolysis"/>
    <property type="evidence" value="ECO:0007669"/>
    <property type="project" value="UniProtKB-KW"/>
</dbReference>
<evidence type="ECO:0000313" key="2">
    <source>
        <dbReference type="EMBL" id="TCD24770.1"/>
    </source>
</evidence>
<dbReference type="RefSeq" id="WP_131532171.1">
    <property type="nucleotide sequence ID" value="NZ_SJSO01000015.1"/>
</dbReference>
<accession>A0A4R0PXZ4</accession>
<organism evidence="2 3">
    <name type="scientific">Pedobacter psychrodurus</name>
    <dbReference type="NCBI Taxonomy" id="2530456"/>
    <lineage>
        <taxon>Bacteria</taxon>
        <taxon>Pseudomonadati</taxon>
        <taxon>Bacteroidota</taxon>
        <taxon>Sphingobacteriia</taxon>
        <taxon>Sphingobacteriales</taxon>
        <taxon>Sphingobacteriaceae</taxon>
        <taxon>Pedobacter</taxon>
    </lineage>
</organism>
<dbReference type="EMBL" id="SJSO01000015">
    <property type="protein sequence ID" value="TCD24770.1"/>
    <property type="molecule type" value="Genomic_DNA"/>
</dbReference>
<feature type="signal peptide" evidence="1">
    <location>
        <begin position="1"/>
        <end position="23"/>
    </location>
</feature>
<feature type="chain" id="PRO_5020835322" evidence="1">
    <location>
        <begin position="24"/>
        <end position="281"/>
    </location>
</feature>
<sequence>MKHLKFSSTITACLFITAFYACKNNATEQTAETKIDVPADKIEQIKSLGFGTSNVEKYEDGYVVEGDIFLTEENLTETASGISLNIAETEQYRTKNLVKSLPRVISISVGSNLADPYSKAADIMISRYNALDLRIKFKRAMSGKTGDIHIGGFREGPKPNGTILLGYAGFPKASGEPHPNIKMNIHPQAYGTNPNKNYIASVLQHEIGHCIGFRHTDYMNRNFSCPNDPGNNNEGKDDIGAIRIKGTPSKPDAGSIMLACFDGSSSTFNDNDIVALKHLYK</sequence>
<keyword evidence="2" id="KW-0378">Hydrolase</keyword>
<dbReference type="Pfam" id="PF12388">
    <property type="entry name" value="Peptidase_M57"/>
    <property type="match status" value="1"/>
</dbReference>
<evidence type="ECO:0000313" key="3">
    <source>
        <dbReference type="Proteomes" id="UP000293925"/>
    </source>
</evidence>
<reference evidence="2 3" key="1">
    <citation type="submission" date="2019-02" db="EMBL/GenBank/DDBJ databases">
        <title>Pedobacter sp. RP-3-21 sp. nov., isolated from Arctic soil.</title>
        <authorList>
            <person name="Dahal R.H."/>
        </authorList>
    </citation>
    <scope>NUCLEOTIDE SEQUENCE [LARGE SCALE GENOMIC DNA]</scope>
    <source>
        <strain evidence="2 3">RP-3-21</strain>
    </source>
</reference>
<dbReference type="AlphaFoldDB" id="A0A4R0PXZ4"/>